<dbReference type="SMART" id="SM00448">
    <property type="entry name" value="REC"/>
    <property type="match status" value="1"/>
</dbReference>
<name>A0ABX2T9H5_9PROT</name>
<dbReference type="Pfam" id="PF00072">
    <property type="entry name" value="Response_reg"/>
    <property type="match status" value="1"/>
</dbReference>
<accession>A0ABX2T9H5</accession>
<feature type="domain" description="Response regulatory" evidence="3">
    <location>
        <begin position="23"/>
        <end position="140"/>
    </location>
</feature>
<comment type="caution">
    <text evidence="4">The sequence shown here is derived from an EMBL/GenBank/DDBJ whole genome shotgun (WGS) entry which is preliminary data.</text>
</comment>
<sequence length="399" mass="43547">MTGASPPNSLYGIDLGIPLDERRVVIADESAFNRKTLARFLQWAGIRRVEFAADADAVLGTLERFDADLLILDTTFGGHDGIPLCRRIRQDPRFRDMPIVMQSALNSDHLRTVCFQAGATDVISKPVNPGECIARVRYHLERRALVQELRSFRERIERDLRQARAMQLALVPEPAAVAALAERRGLAVDAVFRSSDEVGGDFWTIVELDDGRVGLFAADLSGHGIAAAINAFRLHTLLARVPEGALADPALLLHDLNGRLNEILPVGQFATAFYGVFDTAADQLLYAAAGTTSPILGNAAGLRAIDSAGPLLGPFAGAEYENRVEPFRPGDHLLVYSDGVTEARDAFDRMLGEAGLLDLMARALAAAPERPLHRLMADFDADHGQRLRDDLTAIWVARR</sequence>
<dbReference type="SMART" id="SM00331">
    <property type="entry name" value="PP2C_SIG"/>
    <property type="match status" value="1"/>
</dbReference>
<dbReference type="RefSeq" id="WP_180282248.1">
    <property type="nucleotide sequence ID" value="NZ_JABFDB010000008.1"/>
</dbReference>
<evidence type="ECO:0000259" key="3">
    <source>
        <dbReference type="PROSITE" id="PS50110"/>
    </source>
</evidence>
<protein>
    <submittedName>
        <fullName evidence="4">SpoIIE family protein phosphatase</fullName>
    </submittedName>
</protein>
<dbReference type="InterPro" id="IPR036457">
    <property type="entry name" value="PPM-type-like_dom_sf"/>
</dbReference>
<dbReference type="Pfam" id="PF07228">
    <property type="entry name" value="SpoIIE"/>
    <property type="match status" value="1"/>
</dbReference>
<dbReference type="InterPro" id="IPR001789">
    <property type="entry name" value="Sig_transdc_resp-reg_receiver"/>
</dbReference>
<dbReference type="PANTHER" id="PTHR43156:SF2">
    <property type="entry name" value="STAGE II SPORULATION PROTEIN E"/>
    <property type="match status" value="1"/>
</dbReference>
<keyword evidence="1" id="KW-0378">Hydrolase</keyword>
<dbReference type="InterPro" id="IPR011006">
    <property type="entry name" value="CheY-like_superfamily"/>
</dbReference>
<dbReference type="EMBL" id="JABFDB010000008">
    <property type="protein sequence ID" value="NYZ20470.1"/>
    <property type="molecule type" value="Genomic_DNA"/>
</dbReference>
<gene>
    <name evidence="4" type="ORF">HND93_12170</name>
</gene>
<dbReference type="PROSITE" id="PS50110">
    <property type="entry name" value="RESPONSE_REGULATORY"/>
    <property type="match status" value="1"/>
</dbReference>
<dbReference type="InterPro" id="IPR001932">
    <property type="entry name" value="PPM-type_phosphatase-like_dom"/>
</dbReference>
<dbReference type="Gene3D" id="3.60.40.10">
    <property type="entry name" value="PPM-type phosphatase domain"/>
    <property type="match status" value="1"/>
</dbReference>
<evidence type="ECO:0000256" key="2">
    <source>
        <dbReference type="PROSITE-ProRule" id="PRU00169"/>
    </source>
</evidence>
<dbReference type="Gene3D" id="3.40.50.2300">
    <property type="match status" value="1"/>
</dbReference>
<dbReference type="SUPFAM" id="SSF81606">
    <property type="entry name" value="PP2C-like"/>
    <property type="match status" value="1"/>
</dbReference>
<feature type="modified residue" description="4-aspartylphosphate" evidence="2">
    <location>
        <position position="73"/>
    </location>
</feature>
<proteinExistence type="predicted"/>
<dbReference type="PANTHER" id="PTHR43156">
    <property type="entry name" value="STAGE II SPORULATION PROTEIN E-RELATED"/>
    <property type="match status" value="1"/>
</dbReference>
<evidence type="ECO:0000313" key="4">
    <source>
        <dbReference type="EMBL" id="NYZ20470.1"/>
    </source>
</evidence>
<dbReference type="SUPFAM" id="SSF52172">
    <property type="entry name" value="CheY-like"/>
    <property type="match status" value="1"/>
</dbReference>
<organism evidence="4 5">
    <name type="scientific">Azospirillum oleiclasticum</name>
    <dbReference type="NCBI Taxonomy" id="2735135"/>
    <lineage>
        <taxon>Bacteria</taxon>
        <taxon>Pseudomonadati</taxon>
        <taxon>Pseudomonadota</taxon>
        <taxon>Alphaproteobacteria</taxon>
        <taxon>Rhodospirillales</taxon>
        <taxon>Azospirillaceae</taxon>
        <taxon>Azospirillum</taxon>
    </lineage>
</organism>
<dbReference type="InterPro" id="IPR052016">
    <property type="entry name" value="Bact_Sigma-Reg"/>
</dbReference>
<evidence type="ECO:0000313" key="5">
    <source>
        <dbReference type="Proteomes" id="UP000584642"/>
    </source>
</evidence>
<keyword evidence="2" id="KW-0597">Phosphoprotein</keyword>
<keyword evidence="5" id="KW-1185">Reference proteome</keyword>
<dbReference type="Proteomes" id="UP000584642">
    <property type="component" value="Unassembled WGS sequence"/>
</dbReference>
<reference evidence="4 5" key="1">
    <citation type="submission" date="2020-05" db="EMBL/GenBank/DDBJ databases">
        <title>Azospirillum oleiclasticum sp. nov, a nitrogen-fixing and heavy crude oil-emulsifying bacterium isolated from the crude oil of Yumen Oilfield.</title>
        <authorList>
            <person name="Wu D."/>
            <person name="Cai M."/>
            <person name="Zhang X."/>
        </authorList>
    </citation>
    <scope>NUCLEOTIDE SEQUENCE [LARGE SCALE GENOMIC DNA]</scope>
    <source>
        <strain evidence="4 5">ROY-1-1-2</strain>
    </source>
</reference>
<evidence type="ECO:0000256" key="1">
    <source>
        <dbReference type="ARBA" id="ARBA00022801"/>
    </source>
</evidence>